<dbReference type="PROSITE" id="PS50001">
    <property type="entry name" value="SH2"/>
    <property type="match status" value="1"/>
</dbReference>
<dbReference type="GO" id="GO:1902531">
    <property type="term" value="P:regulation of intracellular signal transduction"/>
    <property type="evidence" value="ECO:0007669"/>
    <property type="project" value="UniProtKB-ARBA"/>
</dbReference>
<keyword evidence="4 5" id="KW-0727">SH2 domain</keyword>
<dbReference type="CDD" id="cd11758">
    <property type="entry name" value="SH3_CRK_N"/>
    <property type="match status" value="1"/>
</dbReference>
<keyword evidence="3" id="KW-0677">Repeat</keyword>
<dbReference type="PRINTS" id="PR01887">
    <property type="entry name" value="SPECTRNALPHA"/>
</dbReference>
<evidence type="ECO:0000256" key="6">
    <source>
        <dbReference type="PROSITE-ProRule" id="PRU00192"/>
    </source>
</evidence>
<organism evidence="10">
    <name type="scientific">Lepeophtheirus salmonis</name>
    <name type="common">Salmon louse</name>
    <name type="synonym">Caligus salmonis</name>
    <dbReference type="NCBI Taxonomy" id="72036"/>
    <lineage>
        <taxon>Eukaryota</taxon>
        <taxon>Metazoa</taxon>
        <taxon>Ecdysozoa</taxon>
        <taxon>Arthropoda</taxon>
        <taxon>Crustacea</taxon>
        <taxon>Multicrustacea</taxon>
        <taxon>Hexanauplia</taxon>
        <taxon>Copepoda</taxon>
        <taxon>Siphonostomatoida</taxon>
        <taxon>Caligidae</taxon>
        <taxon>Lepeophtheirus</taxon>
    </lineage>
</organism>
<dbReference type="InterPro" id="IPR000980">
    <property type="entry name" value="SH2"/>
</dbReference>
<dbReference type="PANTHER" id="PTHR19969">
    <property type="entry name" value="SH2-SH3 ADAPTOR PROTEIN-RELATED"/>
    <property type="match status" value="1"/>
</dbReference>
<reference evidence="10" key="1">
    <citation type="submission" date="2014-05" db="EMBL/GenBank/DDBJ databases">
        <authorList>
            <person name="Chronopoulou M."/>
        </authorList>
    </citation>
    <scope>NUCLEOTIDE SEQUENCE</scope>
    <source>
        <tissue evidence="10">Whole organism</tissue>
    </source>
</reference>
<evidence type="ECO:0000256" key="5">
    <source>
        <dbReference type="PROSITE-ProRule" id="PRU00191"/>
    </source>
</evidence>
<feature type="domain" description="SH2" evidence="8">
    <location>
        <begin position="1"/>
        <end position="85"/>
    </location>
</feature>
<dbReference type="SMART" id="SM00326">
    <property type="entry name" value="SH3"/>
    <property type="match status" value="2"/>
</dbReference>
<dbReference type="GO" id="GO:0007167">
    <property type="term" value="P:enzyme-linked receptor protein signaling pathway"/>
    <property type="evidence" value="ECO:0007669"/>
    <property type="project" value="TreeGrafter"/>
</dbReference>
<dbReference type="PRINTS" id="PR00452">
    <property type="entry name" value="SH3DOMAIN"/>
</dbReference>
<dbReference type="EMBL" id="HACA01012695">
    <property type="protein sequence ID" value="CDW30056.1"/>
    <property type="molecule type" value="Transcribed_RNA"/>
</dbReference>
<dbReference type="GO" id="GO:0035591">
    <property type="term" value="F:signaling adaptor activity"/>
    <property type="evidence" value="ECO:0007669"/>
    <property type="project" value="TreeGrafter"/>
</dbReference>
<dbReference type="SMART" id="SM00252">
    <property type="entry name" value="SH2"/>
    <property type="match status" value="1"/>
</dbReference>
<dbReference type="Pfam" id="PF00017">
    <property type="entry name" value="SH2"/>
    <property type="match status" value="1"/>
</dbReference>
<dbReference type="InterPro" id="IPR036028">
    <property type="entry name" value="SH3-like_dom_sf"/>
</dbReference>
<dbReference type="InterPro" id="IPR036860">
    <property type="entry name" value="SH2_dom_sf"/>
</dbReference>
<feature type="domain" description="SH3" evidence="9">
    <location>
        <begin position="87"/>
        <end position="147"/>
    </location>
</feature>
<dbReference type="AlphaFoldDB" id="A0A0K2TXD3"/>
<dbReference type="InterPro" id="IPR051184">
    <property type="entry name" value="Tyrosine-phos_adapter"/>
</dbReference>
<evidence type="ECO:0000259" key="9">
    <source>
        <dbReference type="PROSITE" id="PS50002"/>
    </source>
</evidence>
<protein>
    <submittedName>
        <fullName evidence="10">Adapter molecule Crklike [Nasonia vitripennis]</fullName>
    </submittedName>
</protein>
<comment type="similarity">
    <text evidence="1">Belongs to the CRK family.</text>
</comment>
<evidence type="ECO:0000313" key="10">
    <source>
        <dbReference type="EMBL" id="CDW30056.1"/>
    </source>
</evidence>
<dbReference type="SUPFAM" id="SSF50044">
    <property type="entry name" value="SH3-domain"/>
    <property type="match status" value="2"/>
</dbReference>
<evidence type="ECO:0000256" key="1">
    <source>
        <dbReference type="ARBA" id="ARBA00009756"/>
    </source>
</evidence>
<dbReference type="Pfam" id="PF00018">
    <property type="entry name" value="SH3_1"/>
    <property type="match status" value="1"/>
</dbReference>
<dbReference type="Gene3D" id="2.30.30.40">
    <property type="entry name" value="SH3 Domains"/>
    <property type="match status" value="2"/>
</dbReference>
<dbReference type="Pfam" id="PF07653">
    <property type="entry name" value="SH3_2"/>
    <property type="match status" value="1"/>
</dbReference>
<dbReference type="GO" id="GO:0005737">
    <property type="term" value="C:cytoplasm"/>
    <property type="evidence" value="ECO:0007669"/>
    <property type="project" value="TreeGrafter"/>
</dbReference>
<dbReference type="GO" id="GO:0030971">
    <property type="term" value="F:receptor tyrosine kinase binding"/>
    <property type="evidence" value="ECO:0007669"/>
    <property type="project" value="TreeGrafter"/>
</dbReference>
<dbReference type="Gene3D" id="3.30.505.10">
    <property type="entry name" value="SH2 domain"/>
    <property type="match status" value="1"/>
</dbReference>
<evidence type="ECO:0000256" key="7">
    <source>
        <dbReference type="SAM" id="MobiDB-lite"/>
    </source>
</evidence>
<evidence type="ECO:0000256" key="2">
    <source>
        <dbReference type="ARBA" id="ARBA00022443"/>
    </source>
</evidence>
<sequence>MDAQDLLMTEREGGVFLVRDSGSIIGDYVLCVKEDSKVSHYIINKIQQGDQMRYRIGDQMFTDLPALLNFYKVHYLDTTPLIRPAPKKIERVKAKYDFDGRDPDDLPFKKGDILTVVSKDEEQWWTARNALGQTGSIPVPYIVKIEEHQLITNGTTSISSSNLSDSTQKSKPANHQRKLPAYARVKQARVPNAYDKTALRLDVGDIVKVTKMSIHGLWEGELNGKVGHFPFTHVEFIDNSESGIEDDC</sequence>
<dbReference type="PROSITE" id="PS50002">
    <property type="entry name" value="SH3"/>
    <property type="match status" value="2"/>
</dbReference>
<dbReference type="GO" id="GO:0048468">
    <property type="term" value="P:cell development"/>
    <property type="evidence" value="ECO:0007669"/>
    <property type="project" value="UniProtKB-ARBA"/>
</dbReference>
<evidence type="ECO:0000256" key="4">
    <source>
        <dbReference type="ARBA" id="ARBA00022999"/>
    </source>
</evidence>
<dbReference type="SUPFAM" id="SSF55550">
    <property type="entry name" value="SH2 domain"/>
    <property type="match status" value="1"/>
</dbReference>
<evidence type="ECO:0000259" key="8">
    <source>
        <dbReference type="PROSITE" id="PS50001"/>
    </source>
</evidence>
<dbReference type="OrthoDB" id="9204160at2759"/>
<accession>A0A0K2TXD3</accession>
<dbReference type="GO" id="GO:0016477">
    <property type="term" value="P:cell migration"/>
    <property type="evidence" value="ECO:0007669"/>
    <property type="project" value="TreeGrafter"/>
</dbReference>
<dbReference type="CTD" id="1398"/>
<proteinExistence type="inferred from homology"/>
<evidence type="ECO:0000256" key="3">
    <source>
        <dbReference type="ARBA" id="ARBA00022737"/>
    </source>
</evidence>
<dbReference type="InterPro" id="IPR035457">
    <property type="entry name" value="CRK_SH3_N"/>
</dbReference>
<name>A0A0K2TXD3_LEPSM</name>
<dbReference type="PANTHER" id="PTHR19969:SF5">
    <property type="entry name" value="CRK-LIKE PROTEIN"/>
    <property type="match status" value="1"/>
</dbReference>
<dbReference type="CDD" id="cd11759">
    <property type="entry name" value="SH3_CRK_C"/>
    <property type="match status" value="1"/>
</dbReference>
<dbReference type="InterPro" id="IPR035458">
    <property type="entry name" value="CRK_SH3_C"/>
</dbReference>
<keyword evidence="2 6" id="KW-0728">SH3 domain</keyword>
<feature type="domain" description="SH3" evidence="9">
    <location>
        <begin position="178"/>
        <end position="239"/>
    </location>
</feature>
<feature type="region of interest" description="Disordered" evidence="7">
    <location>
        <begin position="156"/>
        <end position="177"/>
    </location>
</feature>
<dbReference type="InterPro" id="IPR001452">
    <property type="entry name" value="SH3_domain"/>
</dbReference>
<feature type="compositionally biased region" description="Low complexity" evidence="7">
    <location>
        <begin position="156"/>
        <end position="167"/>
    </location>
</feature>
<dbReference type="PRINTS" id="PR00401">
    <property type="entry name" value="SH2DOMAIN"/>
</dbReference>